<dbReference type="InterPro" id="IPR036513">
    <property type="entry name" value="STAS_dom_sf"/>
</dbReference>
<protein>
    <submittedName>
        <fullName evidence="7">Sulfate permease, SulP family</fullName>
    </submittedName>
</protein>
<feature type="transmembrane region" description="Helical" evidence="5">
    <location>
        <begin position="377"/>
        <end position="407"/>
    </location>
</feature>
<dbReference type="GO" id="GO:0055085">
    <property type="term" value="P:transmembrane transport"/>
    <property type="evidence" value="ECO:0007669"/>
    <property type="project" value="InterPro"/>
</dbReference>
<dbReference type="CDD" id="cd07042">
    <property type="entry name" value="STAS_SulP_like_sulfate_transporter"/>
    <property type="match status" value="1"/>
</dbReference>
<evidence type="ECO:0000259" key="6">
    <source>
        <dbReference type="PROSITE" id="PS50801"/>
    </source>
</evidence>
<dbReference type="STRING" id="112248.SAMN05444392_11027"/>
<dbReference type="Proteomes" id="UP000184476">
    <property type="component" value="Unassembled WGS sequence"/>
</dbReference>
<gene>
    <name evidence="7" type="ORF">SAMN05444392_11027</name>
</gene>
<feature type="transmembrane region" description="Helical" evidence="5">
    <location>
        <begin position="196"/>
        <end position="214"/>
    </location>
</feature>
<keyword evidence="8" id="KW-1185">Reference proteome</keyword>
<comment type="subcellular location">
    <subcellularLocation>
        <location evidence="1">Membrane</location>
        <topology evidence="1">Multi-pass membrane protein</topology>
    </subcellularLocation>
</comment>
<dbReference type="InterPro" id="IPR011547">
    <property type="entry name" value="SLC26A/SulP_dom"/>
</dbReference>
<dbReference type="Pfam" id="PF00916">
    <property type="entry name" value="Sulfate_transp"/>
    <property type="match status" value="1"/>
</dbReference>
<feature type="transmembrane region" description="Helical" evidence="5">
    <location>
        <begin position="72"/>
        <end position="90"/>
    </location>
</feature>
<keyword evidence="2 5" id="KW-0812">Transmembrane</keyword>
<feature type="transmembrane region" description="Helical" evidence="5">
    <location>
        <begin position="245"/>
        <end position="265"/>
    </location>
</feature>
<dbReference type="InterPro" id="IPR002645">
    <property type="entry name" value="STAS_dom"/>
</dbReference>
<keyword evidence="3 5" id="KW-1133">Transmembrane helix</keyword>
<name>A0A1M4ZNH8_9BACL</name>
<dbReference type="RefSeq" id="WP_073155904.1">
    <property type="nucleotide sequence ID" value="NZ_FQVL01000010.1"/>
</dbReference>
<feature type="transmembrane region" description="Helical" evidence="5">
    <location>
        <begin position="328"/>
        <end position="357"/>
    </location>
</feature>
<sequence>MREKMFTNQRFRKYSWSSLQRDLLAGVIVGIVAIPLAMAFAIASGVKPEYGIYTTIVAGFLAALFGGSRFQVVGPTGAFVPMLFGIVMQYGYQQLLIAGCLAGVILIMMGLFRLGTWIQFIPRPVTIGFTAGIAVIIFFGQISAFLGLDIQKQGQSFVTKLLIMINHAHTFDIWSLLTACICLTVILLLQHFWPKLPAPIIGLVLSASVAYLFYPGKVSTIGSLFGGFPSSLPSFTWLPISIDNVINLLVPAMLIAFLGGIESLLSAHVADEMSGDKHHSNRELIGQGIANVVTPFFGGIPATGAIARTATNIRSGAISPLSSMIHSLFVLCTLLFFAPFAVHVPLASMAPILMVVAWKMSERKKFQQLLQMKTSDSLVLCVTFLLTVLADLTIGVLAGIILSMLIFMIRMGKCHIRSIELDKTPSDIGIYSLEGPVYFGSVKQLMNSIQAHPEHQKVILMMDHVPYLDTTGVTVMTKIRDQFQDRGIELVVSGLRSQPKSVLMSTENWKTYDSPIEAIESVNMKEILTQVE</sequence>
<dbReference type="PANTHER" id="PTHR11814">
    <property type="entry name" value="SULFATE TRANSPORTER"/>
    <property type="match status" value="1"/>
</dbReference>
<dbReference type="GO" id="GO:0016020">
    <property type="term" value="C:membrane"/>
    <property type="evidence" value="ECO:0007669"/>
    <property type="project" value="UniProtKB-SubCell"/>
</dbReference>
<accession>A0A1M4ZNH8</accession>
<feature type="transmembrane region" description="Helical" evidence="5">
    <location>
        <begin position="50"/>
        <end position="67"/>
    </location>
</feature>
<evidence type="ECO:0000313" key="8">
    <source>
        <dbReference type="Proteomes" id="UP000184476"/>
    </source>
</evidence>
<dbReference type="OrthoDB" id="9771198at2"/>
<evidence type="ECO:0000256" key="4">
    <source>
        <dbReference type="ARBA" id="ARBA00023136"/>
    </source>
</evidence>
<feature type="transmembrane region" description="Helical" evidence="5">
    <location>
        <begin position="127"/>
        <end position="148"/>
    </location>
</feature>
<reference evidence="7 8" key="1">
    <citation type="submission" date="2016-11" db="EMBL/GenBank/DDBJ databases">
        <authorList>
            <person name="Jaros S."/>
            <person name="Januszkiewicz K."/>
            <person name="Wedrychowicz H."/>
        </authorList>
    </citation>
    <scope>NUCLEOTIDE SEQUENCE [LARGE SCALE GENOMIC DNA]</scope>
    <source>
        <strain evidence="7 8">DSM 44666</strain>
    </source>
</reference>
<evidence type="ECO:0000256" key="5">
    <source>
        <dbReference type="SAM" id="Phobius"/>
    </source>
</evidence>
<dbReference type="Pfam" id="PF01740">
    <property type="entry name" value="STAS"/>
    <property type="match status" value="1"/>
</dbReference>
<dbReference type="PROSITE" id="PS50801">
    <property type="entry name" value="STAS"/>
    <property type="match status" value="1"/>
</dbReference>
<evidence type="ECO:0000256" key="3">
    <source>
        <dbReference type="ARBA" id="ARBA00022989"/>
    </source>
</evidence>
<evidence type="ECO:0000256" key="1">
    <source>
        <dbReference type="ARBA" id="ARBA00004141"/>
    </source>
</evidence>
<feature type="transmembrane region" description="Helical" evidence="5">
    <location>
        <begin position="21"/>
        <end position="44"/>
    </location>
</feature>
<dbReference type="EMBL" id="FQVL01000010">
    <property type="protein sequence ID" value="SHF19660.1"/>
    <property type="molecule type" value="Genomic_DNA"/>
</dbReference>
<evidence type="ECO:0000256" key="2">
    <source>
        <dbReference type="ARBA" id="ARBA00022692"/>
    </source>
</evidence>
<evidence type="ECO:0000313" key="7">
    <source>
        <dbReference type="EMBL" id="SHF19660.1"/>
    </source>
</evidence>
<feature type="domain" description="STAS" evidence="6">
    <location>
        <begin position="427"/>
        <end position="503"/>
    </location>
</feature>
<feature type="transmembrane region" description="Helical" evidence="5">
    <location>
        <begin position="285"/>
        <end position="307"/>
    </location>
</feature>
<proteinExistence type="predicted"/>
<keyword evidence="4 5" id="KW-0472">Membrane</keyword>
<dbReference type="Gene3D" id="3.30.750.24">
    <property type="entry name" value="STAS domain"/>
    <property type="match status" value="1"/>
</dbReference>
<dbReference type="SUPFAM" id="SSF52091">
    <property type="entry name" value="SpoIIaa-like"/>
    <property type="match status" value="1"/>
</dbReference>
<dbReference type="AlphaFoldDB" id="A0A1M4ZNH8"/>
<organism evidence="7 8">
    <name type="scientific">Seinonella peptonophila</name>
    <dbReference type="NCBI Taxonomy" id="112248"/>
    <lineage>
        <taxon>Bacteria</taxon>
        <taxon>Bacillati</taxon>
        <taxon>Bacillota</taxon>
        <taxon>Bacilli</taxon>
        <taxon>Bacillales</taxon>
        <taxon>Thermoactinomycetaceae</taxon>
        <taxon>Seinonella</taxon>
    </lineage>
</organism>
<dbReference type="InterPro" id="IPR001902">
    <property type="entry name" value="SLC26A/SulP_fam"/>
</dbReference>
<feature type="transmembrane region" description="Helical" evidence="5">
    <location>
        <begin position="96"/>
        <end position="115"/>
    </location>
</feature>
<feature type="transmembrane region" description="Helical" evidence="5">
    <location>
        <begin position="168"/>
        <end position="189"/>
    </location>
</feature>